<evidence type="ECO:0000313" key="2">
    <source>
        <dbReference type="Proteomes" id="UP000006753"/>
    </source>
</evidence>
<accession>K1X1I9</accession>
<keyword evidence="2" id="KW-1185">Reference proteome</keyword>
<protein>
    <submittedName>
        <fullName evidence="1">Uncharacterized protein</fullName>
    </submittedName>
</protein>
<dbReference type="KEGG" id="mbe:MBM_07384"/>
<gene>
    <name evidence="1" type="ORF">MBM_07384</name>
</gene>
<proteinExistence type="predicted"/>
<dbReference type="Proteomes" id="UP000006753">
    <property type="component" value="Unassembled WGS sequence"/>
</dbReference>
<sequence>MDNPFVESKLRPGLKLAISDIGQSENKGMVLLLLRRFRIMLMLARYDALLFRTYAEIIDPDPKGPYVPSFSERGFEERNAPGQDLALMTKLSSLAECMKFTLHANLHELCSEWTTGIESLQPLPRKDLTEAEEQVRIRSTVSASNAINCNRKLIQFQFAGTLVHE</sequence>
<dbReference type="AlphaFoldDB" id="K1X1I9"/>
<reference evidence="1 2" key="1">
    <citation type="journal article" date="2012" name="BMC Genomics">
        <title>Sequencing the genome of Marssonina brunnea reveals fungus-poplar co-evolution.</title>
        <authorList>
            <person name="Zhu S."/>
            <person name="Cao Y.-Z."/>
            <person name="Jiang C."/>
            <person name="Tan B.-Y."/>
            <person name="Wang Z."/>
            <person name="Feng S."/>
            <person name="Zhang L."/>
            <person name="Su X.-H."/>
            <person name="Brejova B."/>
            <person name="Vinar T."/>
            <person name="Xu M."/>
            <person name="Wang M.-X."/>
            <person name="Zhang S.-G."/>
            <person name="Huang M.-R."/>
            <person name="Wu R."/>
            <person name="Zhou Y."/>
        </authorList>
    </citation>
    <scope>NUCLEOTIDE SEQUENCE [LARGE SCALE GENOMIC DNA]</scope>
    <source>
        <strain evidence="1 2">MB_m1</strain>
    </source>
</reference>
<dbReference type="InParanoid" id="K1X1I9"/>
<evidence type="ECO:0000313" key="1">
    <source>
        <dbReference type="EMBL" id="EKD14663.1"/>
    </source>
</evidence>
<organism evidence="1 2">
    <name type="scientific">Marssonina brunnea f. sp. multigermtubi (strain MB_m1)</name>
    <name type="common">Marssonina leaf spot fungus</name>
    <dbReference type="NCBI Taxonomy" id="1072389"/>
    <lineage>
        <taxon>Eukaryota</taxon>
        <taxon>Fungi</taxon>
        <taxon>Dikarya</taxon>
        <taxon>Ascomycota</taxon>
        <taxon>Pezizomycotina</taxon>
        <taxon>Leotiomycetes</taxon>
        <taxon>Helotiales</taxon>
        <taxon>Drepanopezizaceae</taxon>
        <taxon>Drepanopeziza</taxon>
    </lineage>
</organism>
<name>K1X1I9_MARBU</name>
<dbReference type="HOGENOM" id="CLU_1611129_0_0_1"/>
<dbReference type="EMBL" id="JH921445">
    <property type="protein sequence ID" value="EKD14663.1"/>
    <property type="molecule type" value="Genomic_DNA"/>
</dbReference>